<proteinExistence type="predicted"/>
<dbReference type="Gene3D" id="1.25.10.10">
    <property type="entry name" value="Leucine-rich Repeat Variant"/>
    <property type="match status" value="1"/>
</dbReference>
<keyword evidence="2" id="KW-0560">Oxidoreductase</keyword>
<dbReference type="SMART" id="SM00567">
    <property type="entry name" value="EZ_HEAT"/>
    <property type="match status" value="2"/>
</dbReference>
<feature type="domain" description="Thioredoxin" evidence="1">
    <location>
        <begin position="239"/>
        <end position="412"/>
    </location>
</feature>
<comment type="caution">
    <text evidence="2">The sequence shown here is derived from an EMBL/GenBank/DDBJ whole genome shotgun (WGS) entry which is preliminary data.</text>
</comment>
<sequence length="421" mass="47507">MLEKLGSAELVDQRRLTTARRLGNEVKPVLIPREQRANLTMISHSIWTFAACVAIALSMTADVTGQTSEIFARIDSHDFHPLNEDGSFTSDRVLAKHGVSDLANNDWKVRLLALRDLTRSLPQQLDAVILGLEHDDPHVRQIAAAALGIARQKAATKALQNVLNSDPLALVRSQAAMSLGQLESSESLEFLRQAFEQDQSRDVRHQCELAIDQIEKQLGATESQLSAFRALDESAFEQVQVGQPAPDFTLSDTDGTPWQLKHAGDGKWVVLIWIFADWCPVCHGEFNDLLSMKEEFEDANAVVATIECHDRYRCRLMVGKEKEADYWFSKSSFQDKYQRSIWWPHLSDLAGGIGAQYGVDPMSFAVHAEYVNRPSTIIIDPQGRVRLAYYGTFWGDRPSMHETLQMIKSEEFDFEHPRRLK</sequence>
<dbReference type="SUPFAM" id="SSF52833">
    <property type="entry name" value="Thioredoxin-like"/>
    <property type="match status" value="1"/>
</dbReference>
<gene>
    <name evidence="2" type="ORF">Pla52o_15640</name>
</gene>
<evidence type="ECO:0000313" key="2">
    <source>
        <dbReference type="EMBL" id="TWU25266.1"/>
    </source>
</evidence>
<protein>
    <submittedName>
        <fullName evidence="2">Putative peroxiredoxin</fullName>
        <ecNumber evidence="2">1.11.1.15</ecNumber>
    </submittedName>
</protein>
<dbReference type="AlphaFoldDB" id="A0A5C6CQ98"/>
<dbReference type="Pfam" id="PF00578">
    <property type="entry name" value="AhpC-TSA"/>
    <property type="match status" value="1"/>
</dbReference>
<accession>A0A5C6CQ98</accession>
<dbReference type="InterPro" id="IPR013766">
    <property type="entry name" value="Thioredoxin_domain"/>
</dbReference>
<dbReference type="InterPro" id="IPR011989">
    <property type="entry name" value="ARM-like"/>
</dbReference>
<dbReference type="InterPro" id="IPR016024">
    <property type="entry name" value="ARM-type_fold"/>
</dbReference>
<evidence type="ECO:0000313" key="3">
    <source>
        <dbReference type="Proteomes" id="UP000316304"/>
    </source>
</evidence>
<keyword evidence="2" id="KW-0575">Peroxidase</keyword>
<dbReference type="Pfam" id="PF13646">
    <property type="entry name" value="HEAT_2"/>
    <property type="match status" value="1"/>
</dbReference>
<dbReference type="GO" id="GO:0004601">
    <property type="term" value="F:peroxidase activity"/>
    <property type="evidence" value="ECO:0007669"/>
    <property type="project" value="UniProtKB-KW"/>
</dbReference>
<dbReference type="PANTHER" id="PTHR42852:SF13">
    <property type="entry name" value="PROTEIN DIPZ"/>
    <property type="match status" value="1"/>
</dbReference>
<reference evidence="2 3" key="1">
    <citation type="submission" date="2019-02" db="EMBL/GenBank/DDBJ databases">
        <title>Deep-cultivation of Planctomycetes and their phenomic and genomic characterization uncovers novel biology.</title>
        <authorList>
            <person name="Wiegand S."/>
            <person name="Jogler M."/>
            <person name="Boedeker C."/>
            <person name="Pinto D."/>
            <person name="Vollmers J."/>
            <person name="Rivas-Marin E."/>
            <person name="Kohn T."/>
            <person name="Peeters S.H."/>
            <person name="Heuer A."/>
            <person name="Rast P."/>
            <person name="Oberbeckmann S."/>
            <person name="Bunk B."/>
            <person name="Jeske O."/>
            <person name="Meyerdierks A."/>
            <person name="Storesund J.E."/>
            <person name="Kallscheuer N."/>
            <person name="Luecker S."/>
            <person name="Lage O.M."/>
            <person name="Pohl T."/>
            <person name="Merkel B.J."/>
            <person name="Hornburger P."/>
            <person name="Mueller R.-W."/>
            <person name="Bruemmer F."/>
            <person name="Labrenz M."/>
            <person name="Spormann A.M."/>
            <person name="Op Den Camp H."/>
            <person name="Overmann J."/>
            <person name="Amann R."/>
            <person name="Jetten M.S.M."/>
            <person name="Mascher T."/>
            <person name="Medema M.H."/>
            <person name="Devos D.P."/>
            <person name="Kaster A.-K."/>
            <person name="Ovreas L."/>
            <person name="Rohde M."/>
            <person name="Galperin M.Y."/>
            <person name="Jogler C."/>
        </authorList>
    </citation>
    <scope>NUCLEOTIDE SEQUENCE [LARGE SCALE GENOMIC DNA]</scope>
    <source>
        <strain evidence="2 3">Pla52o</strain>
    </source>
</reference>
<dbReference type="InterPro" id="IPR050553">
    <property type="entry name" value="Thioredoxin_ResA/DsbE_sf"/>
</dbReference>
<dbReference type="PROSITE" id="PS51352">
    <property type="entry name" value="THIOREDOXIN_2"/>
    <property type="match status" value="1"/>
</dbReference>
<dbReference type="SUPFAM" id="SSF48371">
    <property type="entry name" value="ARM repeat"/>
    <property type="match status" value="1"/>
</dbReference>
<dbReference type="Proteomes" id="UP000316304">
    <property type="component" value="Unassembled WGS sequence"/>
</dbReference>
<dbReference type="InterPro" id="IPR004155">
    <property type="entry name" value="PBS_lyase_HEAT"/>
</dbReference>
<dbReference type="Gene3D" id="3.40.30.10">
    <property type="entry name" value="Glutaredoxin"/>
    <property type="match status" value="1"/>
</dbReference>
<dbReference type="InterPro" id="IPR036249">
    <property type="entry name" value="Thioredoxin-like_sf"/>
</dbReference>
<dbReference type="EMBL" id="SJPT01000002">
    <property type="protein sequence ID" value="TWU25266.1"/>
    <property type="molecule type" value="Genomic_DNA"/>
</dbReference>
<name>A0A5C6CQ98_9BACT</name>
<evidence type="ECO:0000259" key="1">
    <source>
        <dbReference type="PROSITE" id="PS51352"/>
    </source>
</evidence>
<dbReference type="PANTHER" id="PTHR42852">
    <property type="entry name" value="THIOL:DISULFIDE INTERCHANGE PROTEIN DSBE"/>
    <property type="match status" value="1"/>
</dbReference>
<dbReference type="RefSeq" id="WP_197169068.1">
    <property type="nucleotide sequence ID" value="NZ_SJPT01000002.1"/>
</dbReference>
<keyword evidence="3" id="KW-1185">Reference proteome</keyword>
<organism evidence="2 3">
    <name type="scientific">Novipirellula galeiformis</name>
    <dbReference type="NCBI Taxonomy" id="2528004"/>
    <lineage>
        <taxon>Bacteria</taxon>
        <taxon>Pseudomonadati</taxon>
        <taxon>Planctomycetota</taxon>
        <taxon>Planctomycetia</taxon>
        <taxon>Pirellulales</taxon>
        <taxon>Pirellulaceae</taxon>
        <taxon>Novipirellula</taxon>
    </lineage>
</organism>
<dbReference type="InterPro" id="IPR000866">
    <property type="entry name" value="AhpC/TSA"/>
</dbReference>
<dbReference type="EC" id="1.11.1.15" evidence="2"/>